<protein>
    <submittedName>
        <fullName evidence="1">Uncharacterized protein</fullName>
    </submittedName>
</protein>
<gene>
    <name evidence="1" type="ORF">Ari01nite_70280</name>
</gene>
<proteinExistence type="predicted"/>
<sequence length="58" mass="5840">MTAIDTRQCPTIGVLVLCRGGGTGKGTKSGNTRVKILLRGGTVAVVIAGDGAWTVKPS</sequence>
<dbReference type="Proteomes" id="UP000636960">
    <property type="component" value="Unassembled WGS sequence"/>
</dbReference>
<organism evidence="1 2">
    <name type="scientific">Paractinoplanes rishiriensis</name>
    <dbReference type="NCBI Taxonomy" id="1050105"/>
    <lineage>
        <taxon>Bacteria</taxon>
        <taxon>Bacillati</taxon>
        <taxon>Actinomycetota</taxon>
        <taxon>Actinomycetes</taxon>
        <taxon>Micromonosporales</taxon>
        <taxon>Micromonosporaceae</taxon>
        <taxon>Paractinoplanes</taxon>
    </lineage>
</organism>
<accession>A0A919MY06</accession>
<reference evidence="1" key="1">
    <citation type="submission" date="2021-01" db="EMBL/GenBank/DDBJ databases">
        <title>Whole genome shotgun sequence of Actinoplanes rishiriensis NBRC 108556.</title>
        <authorList>
            <person name="Komaki H."/>
            <person name="Tamura T."/>
        </authorList>
    </citation>
    <scope>NUCLEOTIDE SEQUENCE</scope>
    <source>
        <strain evidence="1">NBRC 108556</strain>
    </source>
</reference>
<comment type="caution">
    <text evidence="1">The sequence shown here is derived from an EMBL/GenBank/DDBJ whole genome shotgun (WGS) entry which is preliminary data.</text>
</comment>
<evidence type="ECO:0000313" key="2">
    <source>
        <dbReference type="Proteomes" id="UP000636960"/>
    </source>
</evidence>
<name>A0A919MY06_9ACTN</name>
<dbReference type="RefSeq" id="WP_203786546.1">
    <property type="nucleotide sequence ID" value="NZ_BOMV01000073.1"/>
</dbReference>
<keyword evidence="2" id="KW-1185">Reference proteome</keyword>
<dbReference type="EMBL" id="BOMV01000073">
    <property type="protein sequence ID" value="GIE99563.1"/>
    <property type="molecule type" value="Genomic_DNA"/>
</dbReference>
<evidence type="ECO:0000313" key="1">
    <source>
        <dbReference type="EMBL" id="GIE99563.1"/>
    </source>
</evidence>
<dbReference type="AlphaFoldDB" id="A0A919MY06"/>